<sequence length="198" mass="22926">MKKTVKFNMYSNRYISSFVSLILTVFLTLTKAGKPLKPGQCEVCVKVMEKFIDSIDEDVKKSQGAIEESFQEFCKNLKDMKEHRFCYYIGGLEESATKILPTMSKPVSSHMPPLKICEKIRDGDSQICELKYEKKIDLANVNLKKLKVKDLKKILSDWGEDRACMDCPEKSDFIKKVEELMPKYDPEAFKKRSEKQEL</sequence>
<keyword evidence="6" id="KW-1015">Disulfide bond</keyword>
<keyword evidence="5" id="KW-0732">Signal</keyword>
<comment type="caution">
    <text evidence="10">The sequence shown here is derived from an EMBL/GenBank/DDBJ whole genome shotgun (WGS) entry which is preliminary data.</text>
</comment>
<keyword evidence="4" id="KW-0964">Secreted</keyword>
<gene>
    <name evidence="10" type="ORF">KUTeg_021018</name>
</gene>
<keyword evidence="11" id="KW-1185">Reference proteome</keyword>
<dbReference type="InterPro" id="IPR045332">
    <property type="entry name" value="ARMET_N"/>
</dbReference>
<evidence type="ECO:0000256" key="5">
    <source>
        <dbReference type="ARBA" id="ARBA00022729"/>
    </source>
</evidence>
<comment type="subcellular location">
    <subcellularLocation>
        <location evidence="1">Secreted</location>
    </subcellularLocation>
</comment>
<dbReference type="InterPro" id="IPR036361">
    <property type="entry name" value="SAP_dom_sf"/>
</dbReference>
<dbReference type="Gene3D" id="1.10.225.10">
    <property type="entry name" value="Saposin-like"/>
    <property type="match status" value="1"/>
</dbReference>
<dbReference type="PANTHER" id="PTHR12990:SF5">
    <property type="entry name" value="MESENCEPHALIC ASTROCYTE-DERIVED NEUROTROPHIC FACTOR HOMOLOG"/>
    <property type="match status" value="1"/>
</dbReference>
<dbReference type="Proteomes" id="UP001217089">
    <property type="component" value="Unassembled WGS sequence"/>
</dbReference>
<evidence type="ECO:0000256" key="6">
    <source>
        <dbReference type="ARBA" id="ARBA00023157"/>
    </source>
</evidence>
<dbReference type="SUPFAM" id="SSF68906">
    <property type="entry name" value="SAP domain"/>
    <property type="match status" value="1"/>
</dbReference>
<dbReference type="Pfam" id="PF20145">
    <property type="entry name" value="ARMET_N"/>
    <property type="match status" value="1"/>
</dbReference>
<name>A0ABQ9E9K3_TEGGR</name>
<feature type="domain" description="ARMET C-terminal" evidence="8">
    <location>
        <begin position="140"/>
        <end position="184"/>
    </location>
</feature>
<comment type="similarity">
    <text evidence="2">Belongs to the ARMET family.</text>
</comment>
<protein>
    <recommendedName>
        <fullName evidence="3">Mesencephalic astrocyte-derived neurotrophic factor homolog</fullName>
    </recommendedName>
    <alternativeName>
        <fullName evidence="7">MANF/CDNF-like protein</fullName>
    </alternativeName>
</protein>
<evidence type="ECO:0000256" key="3">
    <source>
        <dbReference type="ARBA" id="ARBA00014267"/>
    </source>
</evidence>
<evidence type="ECO:0000313" key="10">
    <source>
        <dbReference type="EMBL" id="KAJ8302031.1"/>
    </source>
</evidence>
<dbReference type="PANTHER" id="PTHR12990">
    <property type="entry name" value="ARMET-LIKE PROTEIN"/>
    <property type="match status" value="1"/>
</dbReference>
<organism evidence="10 11">
    <name type="scientific">Tegillarca granosa</name>
    <name type="common">Malaysian cockle</name>
    <name type="synonym">Anadara granosa</name>
    <dbReference type="NCBI Taxonomy" id="220873"/>
    <lineage>
        <taxon>Eukaryota</taxon>
        <taxon>Metazoa</taxon>
        <taxon>Spiralia</taxon>
        <taxon>Lophotrochozoa</taxon>
        <taxon>Mollusca</taxon>
        <taxon>Bivalvia</taxon>
        <taxon>Autobranchia</taxon>
        <taxon>Pteriomorphia</taxon>
        <taxon>Arcoida</taxon>
        <taxon>Arcoidea</taxon>
        <taxon>Arcidae</taxon>
        <taxon>Tegillarca</taxon>
    </lineage>
</organism>
<evidence type="ECO:0000256" key="4">
    <source>
        <dbReference type="ARBA" id="ARBA00022525"/>
    </source>
</evidence>
<evidence type="ECO:0000256" key="2">
    <source>
        <dbReference type="ARBA" id="ARBA00005617"/>
    </source>
</evidence>
<accession>A0ABQ9E9K3</accession>
<proteinExistence type="inferred from homology"/>
<dbReference type="InterPro" id="IPR019345">
    <property type="entry name" value="ARMET_C"/>
</dbReference>
<evidence type="ECO:0000256" key="1">
    <source>
        <dbReference type="ARBA" id="ARBA00004613"/>
    </source>
</evidence>
<evidence type="ECO:0000259" key="8">
    <source>
        <dbReference type="Pfam" id="PF10208"/>
    </source>
</evidence>
<dbReference type="Pfam" id="PF10208">
    <property type="entry name" value="ARMET_C"/>
    <property type="match status" value="1"/>
</dbReference>
<evidence type="ECO:0000259" key="9">
    <source>
        <dbReference type="Pfam" id="PF20145"/>
    </source>
</evidence>
<feature type="domain" description="ARMET N-terminal" evidence="9">
    <location>
        <begin position="40"/>
        <end position="136"/>
    </location>
</feature>
<dbReference type="Gene3D" id="1.10.720.30">
    <property type="entry name" value="SAP domain"/>
    <property type="match status" value="1"/>
</dbReference>
<dbReference type="EMBL" id="JARBDR010000918">
    <property type="protein sequence ID" value="KAJ8302031.1"/>
    <property type="molecule type" value="Genomic_DNA"/>
</dbReference>
<reference evidence="10 11" key="1">
    <citation type="submission" date="2022-12" db="EMBL/GenBank/DDBJ databases">
        <title>Chromosome-level genome of Tegillarca granosa.</title>
        <authorList>
            <person name="Kim J."/>
        </authorList>
    </citation>
    <scope>NUCLEOTIDE SEQUENCE [LARGE SCALE GENOMIC DNA]</scope>
    <source>
        <strain evidence="10">Teg-2019</strain>
        <tissue evidence="10">Adductor muscle</tissue>
    </source>
</reference>
<evidence type="ECO:0000256" key="7">
    <source>
        <dbReference type="ARBA" id="ARBA00032923"/>
    </source>
</evidence>
<evidence type="ECO:0000313" key="11">
    <source>
        <dbReference type="Proteomes" id="UP001217089"/>
    </source>
</evidence>
<dbReference type="InterPro" id="IPR045333">
    <property type="entry name" value="ARMET-like"/>
</dbReference>